<evidence type="ECO:0000313" key="1">
    <source>
        <dbReference type="EMBL" id="CEI81260.1"/>
    </source>
</evidence>
<dbReference type="STRING" id="545501.BN997_01078"/>
<name>A0A0A1M7J1_9BACI</name>
<evidence type="ECO:0000313" key="2">
    <source>
        <dbReference type="Proteomes" id="UP000040453"/>
    </source>
</evidence>
<reference evidence="1 2" key="1">
    <citation type="submission" date="2014-11" db="EMBL/GenBank/DDBJ databases">
        <authorList>
            <person name="Urmite Genomes Urmite Genomes"/>
        </authorList>
    </citation>
    <scope>NUCLEOTIDE SEQUENCE [LARGE SCALE GENOMIC DNA]</scope>
    <source>
        <strain evidence="1 2">Oc5</strain>
    </source>
</reference>
<organism evidence="1 2">
    <name type="scientific">Oceanobacillus oncorhynchi</name>
    <dbReference type="NCBI Taxonomy" id="545501"/>
    <lineage>
        <taxon>Bacteria</taxon>
        <taxon>Bacillati</taxon>
        <taxon>Bacillota</taxon>
        <taxon>Bacilli</taxon>
        <taxon>Bacillales</taxon>
        <taxon>Bacillaceae</taxon>
        <taxon>Oceanobacillus</taxon>
    </lineage>
</organism>
<proteinExistence type="predicted"/>
<dbReference type="AlphaFoldDB" id="A0A0A1M7J1"/>
<dbReference type="Proteomes" id="UP000040453">
    <property type="component" value="Unassembled WGS sequence"/>
</dbReference>
<sequence length="32" mass="3685">MNIKAGAWQSLNSRQKQIVLKLWSEKSQRKGA</sequence>
<accession>A0A0A1M7J1</accession>
<protein>
    <submittedName>
        <fullName evidence="1">Uncharacterized protein</fullName>
    </submittedName>
</protein>
<gene>
    <name evidence="1" type="ORF">BN997_01078</name>
</gene>
<keyword evidence="2" id="KW-1185">Reference proteome</keyword>
<dbReference type="EMBL" id="CDGG01000001">
    <property type="protein sequence ID" value="CEI81260.1"/>
    <property type="molecule type" value="Genomic_DNA"/>
</dbReference>